<keyword evidence="4" id="KW-1185">Reference proteome</keyword>
<feature type="compositionally biased region" description="Polar residues" evidence="1">
    <location>
        <begin position="122"/>
        <end position="131"/>
    </location>
</feature>
<dbReference type="CDD" id="cd14686">
    <property type="entry name" value="bZIP"/>
    <property type="match status" value="1"/>
</dbReference>
<proteinExistence type="predicted"/>
<dbReference type="Gene3D" id="1.20.5.170">
    <property type="match status" value="1"/>
</dbReference>
<evidence type="ECO:0000313" key="4">
    <source>
        <dbReference type="Proteomes" id="UP001303760"/>
    </source>
</evidence>
<dbReference type="SMART" id="SM00338">
    <property type="entry name" value="BRLZ"/>
    <property type="match status" value="1"/>
</dbReference>
<evidence type="ECO:0000313" key="3">
    <source>
        <dbReference type="EMBL" id="KAK4238514.1"/>
    </source>
</evidence>
<name>A0AAN7CAM2_9PEZI</name>
<reference evidence="3" key="1">
    <citation type="journal article" date="2023" name="Mol. Phylogenet. Evol.">
        <title>Genome-scale phylogeny and comparative genomics of the fungal order Sordariales.</title>
        <authorList>
            <person name="Hensen N."/>
            <person name="Bonometti L."/>
            <person name="Westerberg I."/>
            <person name="Brannstrom I.O."/>
            <person name="Guillou S."/>
            <person name="Cros-Aarteil S."/>
            <person name="Calhoun S."/>
            <person name="Haridas S."/>
            <person name="Kuo A."/>
            <person name="Mondo S."/>
            <person name="Pangilinan J."/>
            <person name="Riley R."/>
            <person name="LaButti K."/>
            <person name="Andreopoulos B."/>
            <person name="Lipzen A."/>
            <person name="Chen C."/>
            <person name="Yan M."/>
            <person name="Daum C."/>
            <person name="Ng V."/>
            <person name="Clum A."/>
            <person name="Steindorff A."/>
            <person name="Ohm R.A."/>
            <person name="Martin F."/>
            <person name="Silar P."/>
            <person name="Natvig D.O."/>
            <person name="Lalanne C."/>
            <person name="Gautier V."/>
            <person name="Ament-Velasquez S.L."/>
            <person name="Kruys A."/>
            <person name="Hutchinson M.I."/>
            <person name="Powell A.J."/>
            <person name="Barry K."/>
            <person name="Miller A.N."/>
            <person name="Grigoriev I.V."/>
            <person name="Debuchy R."/>
            <person name="Gladieux P."/>
            <person name="Hiltunen Thoren M."/>
            <person name="Johannesson H."/>
        </authorList>
    </citation>
    <scope>NUCLEOTIDE SEQUENCE</scope>
    <source>
        <strain evidence="3">CBS 532.94</strain>
    </source>
</reference>
<dbReference type="GO" id="GO:0000981">
    <property type="term" value="F:DNA-binding transcription factor activity, RNA polymerase II-specific"/>
    <property type="evidence" value="ECO:0007669"/>
    <property type="project" value="TreeGrafter"/>
</dbReference>
<dbReference type="PROSITE" id="PS50217">
    <property type="entry name" value="BZIP"/>
    <property type="match status" value="1"/>
</dbReference>
<dbReference type="GO" id="GO:0006351">
    <property type="term" value="P:DNA-templated transcription"/>
    <property type="evidence" value="ECO:0007669"/>
    <property type="project" value="InterPro"/>
</dbReference>
<evidence type="ECO:0000256" key="1">
    <source>
        <dbReference type="SAM" id="MobiDB-lite"/>
    </source>
</evidence>
<dbReference type="PROSITE" id="PS00036">
    <property type="entry name" value="BZIP_BASIC"/>
    <property type="match status" value="1"/>
</dbReference>
<feature type="region of interest" description="Disordered" evidence="1">
    <location>
        <begin position="268"/>
        <end position="287"/>
    </location>
</feature>
<dbReference type="Pfam" id="PF00170">
    <property type="entry name" value="bZIP_1"/>
    <property type="match status" value="1"/>
</dbReference>
<feature type="compositionally biased region" description="Gly residues" evidence="1">
    <location>
        <begin position="273"/>
        <end position="287"/>
    </location>
</feature>
<protein>
    <recommendedName>
        <fullName evidence="2">BZIP domain-containing protein</fullName>
    </recommendedName>
</protein>
<dbReference type="PANTHER" id="PTHR23334">
    <property type="entry name" value="CCAAT/ENHANCER BINDING PROTEIN"/>
    <property type="match status" value="1"/>
</dbReference>
<reference evidence="3" key="2">
    <citation type="submission" date="2023-05" db="EMBL/GenBank/DDBJ databases">
        <authorList>
            <consortium name="Lawrence Berkeley National Laboratory"/>
            <person name="Steindorff A."/>
            <person name="Hensen N."/>
            <person name="Bonometti L."/>
            <person name="Westerberg I."/>
            <person name="Brannstrom I.O."/>
            <person name="Guillou S."/>
            <person name="Cros-Aarteil S."/>
            <person name="Calhoun S."/>
            <person name="Haridas S."/>
            <person name="Kuo A."/>
            <person name="Mondo S."/>
            <person name="Pangilinan J."/>
            <person name="Riley R."/>
            <person name="Labutti K."/>
            <person name="Andreopoulos B."/>
            <person name="Lipzen A."/>
            <person name="Chen C."/>
            <person name="Yanf M."/>
            <person name="Daum C."/>
            <person name="Ng V."/>
            <person name="Clum A."/>
            <person name="Ohm R."/>
            <person name="Martin F."/>
            <person name="Silar P."/>
            <person name="Natvig D."/>
            <person name="Lalanne C."/>
            <person name="Gautier V."/>
            <person name="Ament-Velasquez S.L."/>
            <person name="Kruys A."/>
            <person name="Hutchinson M.I."/>
            <person name="Powell A.J."/>
            <person name="Barry K."/>
            <person name="Miller A.N."/>
            <person name="Grigoriev I.V."/>
            <person name="Debuchy R."/>
            <person name="Gladieux P."/>
            <person name="Thoren M.H."/>
            <person name="Johannesson H."/>
        </authorList>
    </citation>
    <scope>NUCLEOTIDE SEQUENCE</scope>
    <source>
        <strain evidence="3">CBS 532.94</strain>
    </source>
</reference>
<dbReference type="EMBL" id="MU860092">
    <property type="protein sequence ID" value="KAK4238514.1"/>
    <property type="molecule type" value="Genomic_DNA"/>
</dbReference>
<feature type="compositionally biased region" description="Low complexity" evidence="1">
    <location>
        <begin position="150"/>
        <end position="161"/>
    </location>
</feature>
<dbReference type="InterPro" id="IPR046347">
    <property type="entry name" value="bZIP_sf"/>
</dbReference>
<evidence type="ECO:0000259" key="2">
    <source>
        <dbReference type="PROSITE" id="PS50217"/>
    </source>
</evidence>
<organism evidence="3 4">
    <name type="scientific">Achaetomium macrosporum</name>
    <dbReference type="NCBI Taxonomy" id="79813"/>
    <lineage>
        <taxon>Eukaryota</taxon>
        <taxon>Fungi</taxon>
        <taxon>Dikarya</taxon>
        <taxon>Ascomycota</taxon>
        <taxon>Pezizomycotina</taxon>
        <taxon>Sordariomycetes</taxon>
        <taxon>Sordariomycetidae</taxon>
        <taxon>Sordariales</taxon>
        <taxon>Chaetomiaceae</taxon>
        <taxon>Achaetomium</taxon>
    </lineage>
</organism>
<gene>
    <name evidence="3" type="ORF">C8A03DRAFT_43745</name>
</gene>
<dbReference type="Proteomes" id="UP001303760">
    <property type="component" value="Unassembled WGS sequence"/>
</dbReference>
<dbReference type="GO" id="GO:0000978">
    <property type="term" value="F:RNA polymerase II cis-regulatory region sequence-specific DNA binding"/>
    <property type="evidence" value="ECO:0007669"/>
    <property type="project" value="TreeGrafter"/>
</dbReference>
<accession>A0AAN7CAM2</accession>
<dbReference type="SUPFAM" id="SSF57959">
    <property type="entry name" value="Leucine zipper domain"/>
    <property type="match status" value="1"/>
</dbReference>
<dbReference type="AlphaFoldDB" id="A0AAN7CAM2"/>
<feature type="domain" description="BZIP" evidence="2">
    <location>
        <begin position="213"/>
        <end position="270"/>
    </location>
</feature>
<dbReference type="InterPro" id="IPR004827">
    <property type="entry name" value="bZIP"/>
</dbReference>
<dbReference type="PANTHER" id="PTHR23334:SF20">
    <property type="entry name" value="BASIC LEUCINE ZIPPER 24"/>
    <property type="match status" value="1"/>
</dbReference>
<dbReference type="InterPro" id="IPR031106">
    <property type="entry name" value="C/EBP"/>
</dbReference>
<comment type="caution">
    <text evidence="3">The sequence shown here is derived from an EMBL/GenBank/DDBJ whole genome shotgun (WGS) entry which is preliminary data.</text>
</comment>
<sequence>MISLLANPLTHRPLDARIVFSTGELVYGDFLMRVLSYAACDPLQPSQHNDFDLLNQFAWDQAAANYLDLDPASTAAATDLSSLPTPDLDQHTDHVHAPHFDTFSTPFLDCFSSSSFPVPALSCSTDTSLSNTPATTTVPSPPVAPPSPNGPVLVPGLKLPPQRSSRPGRKPAAAAASLSHVADGRITKTRTATSSGSSLSSSEGFDPQDVVLRRQRNNLAAKRYRQKKIDRIEELEKEVEQVKLERDELRIRLARQEAEVAALREMLQMQKGNGNGSGSGSGAGSKD</sequence>
<feature type="region of interest" description="Disordered" evidence="1">
    <location>
        <begin position="122"/>
        <end position="206"/>
    </location>
</feature>
<feature type="compositionally biased region" description="Pro residues" evidence="1">
    <location>
        <begin position="139"/>
        <end position="149"/>
    </location>
</feature>